<proteinExistence type="predicted"/>
<reference evidence="1 2" key="1">
    <citation type="journal article" date="2021" name="Nat. Commun.">
        <title>Genetic determinants of endophytism in the Arabidopsis root mycobiome.</title>
        <authorList>
            <person name="Mesny F."/>
            <person name="Miyauchi S."/>
            <person name="Thiergart T."/>
            <person name="Pickel B."/>
            <person name="Atanasova L."/>
            <person name="Karlsson M."/>
            <person name="Huettel B."/>
            <person name="Barry K.W."/>
            <person name="Haridas S."/>
            <person name="Chen C."/>
            <person name="Bauer D."/>
            <person name="Andreopoulos W."/>
            <person name="Pangilinan J."/>
            <person name="LaButti K."/>
            <person name="Riley R."/>
            <person name="Lipzen A."/>
            <person name="Clum A."/>
            <person name="Drula E."/>
            <person name="Henrissat B."/>
            <person name="Kohler A."/>
            <person name="Grigoriev I.V."/>
            <person name="Martin F.M."/>
            <person name="Hacquard S."/>
        </authorList>
    </citation>
    <scope>NUCLEOTIDE SEQUENCE [LARGE SCALE GENOMIC DNA]</scope>
    <source>
        <strain evidence="1 2">MPI-SDFR-AT-0079</strain>
    </source>
</reference>
<dbReference type="Proteomes" id="UP000724584">
    <property type="component" value="Unassembled WGS sequence"/>
</dbReference>
<comment type="caution">
    <text evidence="1">The sequence shown here is derived from an EMBL/GenBank/DDBJ whole genome shotgun (WGS) entry which is preliminary data.</text>
</comment>
<organism evidence="1 2">
    <name type="scientific">Chaetomium tenue</name>
    <dbReference type="NCBI Taxonomy" id="1854479"/>
    <lineage>
        <taxon>Eukaryota</taxon>
        <taxon>Fungi</taxon>
        <taxon>Dikarya</taxon>
        <taxon>Ascomycota</taxon>
        <taxon>Pezizomycotina</taxon>
        <taxon>Sordariomycetes</taxon>
        <taxon>Sordariomycetidae</taxon>
        <taxon>Sordariales</taxon>
        <taxon>Chaetomiaceae</taxon>
        <taxon>Chaetomium</taxon>
    </lineage>
</organism>
<name>A0ACB7PL16_9PEZI</name>
<protein>
    <submittedName>
        <fullName evidence="1">Uncharacterized protein</fullName>
    </submittedName>
</protein>
<accession>A0ACB7PL16</accession>
<gene>
    <name evidence="1" type="ORF">F5144DRAFT_564628</name>
</gene>
<sequence>MFSYITRQLCGFCVLLCITPFPNTSYLIARLGDGMIKIEAGECQQSKTSSSLWGCGVDKARGLIQFETLLPLTVMQPCDLGFSTFPYPLKMPESKTDKIDRVKANLPLPEQPPVPGDMKSANMKTTSSTGVSAGDVSTGAGVTSGLREPASKDSGDIDMSGIGRQGKEGLEHPPKDARS</sequence>
<dbReference type="EMBL" id="JAGIZQ010000002">
    <property type="protein sequence ID" value="KAH6641700.1"/>
    <property type="molecule type" value="Genomic_DNA"/>
</dbReference>
<evidence type="ECO:0000313" key="2">
    <source>
        <dbReference type="Proteomes" id="UP000724584"/>
    </source>
</evidence>
<keyword evidence="2" id="KW-1185">Reference proteome</keyword>
<evidence type="ECO:0000313" key="1">
    <source>
        <dbReference type="EMBL" id="KAH6641700.1"/>
    </source>
</evidence>